<proteinExistence type="predicted"/>
<keyword evidence="1" id="KW-0472">Membrane</keyword>
<dbReference type="Gene3D" id="3.10.450.40">
    <property type="match status" value="2"/>
</dbReference>
<reference evidence="3" key="2">
    <citation type="submission" date="2014-03" db="EMBL/GenBank/DDBJ databases">
        <authorList>
            <person name="Urmite Genomes"/>
        </authorList>
    </citation>
    <scope>NUCLEOTIDE SEQUENCE</scope>
    <source>
        <strain evidence="3">S1</strain>
    </source>
</reference>
<dbReference type="Pfam" id="PF17881">
    <property type="entry name" value="TseB"/>
    <property type="match status" value="1"/>
</dbReference>
<evidence type="ECO:0000313" key="4">
    <source>
        <dbReference type="Proteomes" id="UP000028863"/>
    </source>
</evidence>
<name>W9AGN9_9BACI</name>
<organism evidence="3 4">
    <name type="scientific">Oceanobacillus picturae</name>
    <dbReference type="NCBI Taxonomy" id="171693"/>
    <lineage>
        <taxon>Bacteria</taxon>
        <taxon>Bacillati</taxon>
        <taxon>Bacillota</taxon>
        <taxon>Bacilli</taxon>
        <taxon>Bacillales</taxon>
        <taxon>Bacillaceae</taxon>
        <taxon>Oceanobacillus</taxon>
    </lineage>
</organism>
<dbReference type="STRING" id="171693.BN988_00516"/>
<feature type="domain" description="Cell wall elongation regulator TseB-like" evidence="2">
    <location>
        <begin position="52"/>
        <end position="95"/>
    </location>
</feature>
<keyword evidence="4" id="KW-1185">Reference proteome</keyword>
<keyword evidence="1" id="KW-1133">Transmembrane helix</keyword>
<dbReference type="Proteomes" id="UP000028863">
    <property type="component" value="Unassembled WGS sequence"/>
</dbReference>
<protein>
    <recommendedName>
        <fullName evidence="2">Cell wall elongation regulator TseB-like domain-containing protein</fullName>
    </recommendedName>
</protein>
<feature type="transmembrane region" description="Helical" evidence="1">
    <location>
        <begin position="20"/>
        <end position="38"/>
    </location>
</feature>
<keyword evidence="1" id="KW-0812">Transmembrane</keyword>
<dbReference type="EMBL" id="CCAX010000001">
    <property type="protein sequence ID" value="CDO02062.1"/>
    <property type="molecule type" value="Genomic_DNA"/>
</dbReference>
<accession>W9AGN9</accession>
<dbReference type="eggNOG" id="COG5353">
    <property type="taxonomic scope" value="Bacteria"/>
</dbReference>
<dbReference type="InterPro" id="IPR046350">
    <property type="entry name" value="Cystatin_sf"/>
</dbReference>
<dbReference type="AlphaFoldDB" id="W9AGN9"/>
<gene>
    <name evidence="3" type="ORF">BN988_00516</name>
</gene>
<evidence type="ECO:0000256" key="1">
    <source>
        <dbReference type="SAM" id="Phobius"/>
    </source>
</evidence>
<evidence type="ECO:0000259" key="2">
    <source>
        <dbReference type="Pfam" id="PF17881"/>
    </source>
</evidence>
<dbReference type="SUPFAM" id="SSF54403">
    <property type="entry name" value="Cystatin/monellin"/>
    <property type="match status" value="2"/>
</dbReference>
<evidence type="ECO:0000313" key="3">
    <source>
        <dbReference type="EMBL" id="CDO02062.1"/>
    </source>
</evidence>
<sequence length="178" mass="20766">MMRIRQSSPYTKPSWLRWSLLLVGIVVVAIGIYAAFLYHDINENRTAGFETTKKQVLSATSVTEIEKVVTFNGAESYHVVFGQTDENEGRLVFYPLKGKEKTLTTINEQEMISEEDMLRKWKSNCTDCEFIKIVPGIVDEEVLWEITYRDASDRYVLDYYAIEDGSQFEQYRLKQMFK</sequence>
<dbReference type="InterPro" id="IPR041401">
    <property type="entry name" value="TseB-like_dom"/>
</dbReference>
<reference evidence="3" key="1">
    <citation type="submission" date="2014-03" db="EMBL/GenBank/DDBJ databases">
        <title>Draft genome sequencing of Oceanobacillus picturae strain S1 isolated from human gut.</title>
        <authorList>
            <person name="Croce O."/>
            <person name="Lagier J.C."/>
            <person name="Raoult D."/>
        </authorList>
    </citation>
    <scope>NUCLEOTIDE SEQUENCE [LARGE SCALE GENOMIC DNA]</scope>
    <source>
        <strain evidence="3">S1</strain>
    </source>
</reference>
<comment type="caution">
    <text evidence="3">The sequence shown here is derived from an EMBL/GenBank/DDBJ whole genome shotgun (WGS) entry which is preliminary data.</text>
</comment>